<dbReference type="PANTHER" id="PTHR16320:SF24">
    <property type="entry name" value="PHOSPHODIESTERASE, PUTATIVE-RELATED"/>
    <property type="match status" value="1"/>
</dbReference>
<keyword evidence="10" id="KW-0746">Sphingolipid metabolism</keyword>
<feature type="transmembrane region" description="Helical" evidence="14">
    <location>
        <begin position="325"/>
        <end position="342"/>
    </location>
</feature>
<sequence length="403" mass="46410">MTTCDQLSSKDSNSTTITVFSLNCWGIFLLSKDRVPRMQAIAAHLVEKKYDFVCLQEVWVEDDFQLIKEETQNILPYSQYFYSGFVGSGVCIFSRWPIKEVLFHQWQLNGYFHKVMHADFFGGKGIAFIQCVIKGIKINIYSVHLHAEYSTHSDEYLCHRIIQAFDLSQFIRITSQNADLAILAGDLNSQPSQLSYQLILTNSNMCDASEQANESELGTFNHTRNSYRNLKYQVDQKIDHILYKICSPHKVQFLSYAQPLSDLVSNESFSHSDHEAITATFRLSQPSGDFSDSFVEEENKLQHEYLEEAIMICESALRKLNKDKAWYYGAVTVIFIALLLVYQTELPFTYIKFFNSLLFISAVFIIFFGFMALFWTTMESNGIKSGYHCMKIAASRTEKKHLS</sequence>
<keyword evidence="17" id="KW-1185">Reference proteome</keyword>
<evidence type="ECO:0000256" key="4">
    <source>
        <dbReference type="ARBA" id="ARBA00006335"/>
    </source>
</evidence>
<evidence type="ECO:0000313" key="17">
    <source>
        <dbReference type="Proteomes" id="UP001152759"/>
    </source>
</evidence>
<proteinExistence type="inferred from homology"/>
<dbReference type="EC" id="3.1.4.12" evidence="5"/>
<dbReference type="GO" id="GO:0016020">
    <property type="term" value="C:membrane"/>
    <property type="evidence" value="ECO:0007669"/>
    <property type="project" value="UniProtKB-SubCell"/>
</dbReference>
<keyword evidence="12" id="KW-0443">Lipid metabolism</keyword>
<keyword evidence="13 14" id="KW-0472">Membrane</keyword>
<dbReference type="InterPro" id="IPR036691">
    <property type="entry name" value="Endo/exonu/phosph_ase_sf"/>
</dbReference>
<name>A0A9P0ANE8_BEMTA</name>
<dbReference type="SUPFAM" id="SSF56219">
    <property type="entry name" value="DNase I-like"/>
    <property type="match status" value="1"/>
</dbReference>
<evidence type="ECO:0000256" key="8">
    <source>
        <dbReference type="ARBA" id="ARBA00022801"/>
    </source>
</evidence>
<evidence type="ECO:0000256" key="11">
    <source>
        <dbReference type="ARBA" id="ARBA00022989"/>
    </source>
</evidence>
<keyword evidence="11 14" id="KW-1133">Transmembrane helix</keyword>
<evidence type="ECO:0000256" key="9">
    <source>
        <dbReference type="ARBA" id="ARBA00022842"/>
    </source>
</evidence>
<protein>
    <recommendedName>
        <fullName evidence="5">sphingomyelin phosphodiesterase</fullName>
        <ecNumber evidence="5">3.1.4.12</ecNumber>
    </recommendedName>
</protein>
<evidence type="ECO:0000256" key="7">
    <source>
        <dbReference type="ARBA" id="ARBA00022723"/>
    </source>
</evidence>
<dbReference type="InterPro" id="IPR005135">
    <property type="entry name" value="Endo/exonuclease/phosphatase"/>
</dbReference>
<evidence type="ECO:0000256" key="1">
    <source>
        <dbReference type="ARBA" id="ARBA00004141"/>
    </source>
</evidence>
<comment type="similarity">
    <text evidence="4">Belongs to the neutral sphingomyelinase family.</text>
</comment>
<evidence type="ECO:0000256" key="3">
    <source>
        <dbReference type="ARBA" id="ARBA00004991"/>
    </source>
</evidence>
<evidence type="ECO:0000256" key="5">
    <source>
        <dbReference type="ARBA" id="ARBA00012369"/>
    </source>
</evidence>
<reference evidence="16" key="1">
    <citation type="submission" date="2021-12" db="EMBL/GenBank/DDBJ databases">
        <authorList>
            <person name="King R."/>
        </authorList>
    </citation>
    <scope>NUCLEOTIDE SEQUENCE</scope>
</reference>
<dbReference type="InterPro" id="IPR038772">
    <property type="entry name" value="Sph/SMPD2-like"/>
</dbReference>
<dbReference type="GO" id="GO:0006665">
    <property type="term" value="P:sphingolipid metabolic process"/>
    <property type="evidence" value="ECO:0007669"/>
    <property type="project" value="UniProtKB-KW"/>
</dbReference>
<dbReference type="Pfam" id="PF03372">
    <property type="entry name" value="Exo_endo_phos"/>
    <property type="match status" value="1"/>
</dbReference>
<keyword evidence="8" id="KW-0378">Hydrolase</keyword>
<evidence type="ECO:0000256" key="13">
    <source>
        <dbReference type="ARBA" id="ARBA00023136"/>
    </source>
</evidence>
<evidence type="ECO:0000313" key="16">
    <source>
        <dbReference type="EMBL" id="CAH0395352.1"/>
    </source>
</evidence>
<dbReference type="PANTHER" id="PTHR16320">
    <property type="entry name" value="SPHINGOMYELINASE FAMILY MEMBER"/>
    <property type="match status" value="1"/>
</dbReference>
<evidence type="ECO:0000256" key="6">
    <source>
        <dbReference type="ARBA" id="ARBA00022692"/>
    </source>
</evidence>
<accession>A0A9P0ANE8</accession>
<dbReference type="Proteomes" id="UP001152759">
    <property type="component" value="Chromosome 9"/>
</dbReference>
<dbReference type="Gene3D" id="3.60.10.10">
    <property type="entry name" value="Endonuclease/exonuclease/phosphatase"/>
    <property type="match status" value="1"/>
</dbReference>
<comment type="pathway">
    <text evidence="3">Sphingolipid metabolism.</text>
</comment>
<keyword evidence="6 14" id="KW-0812">Transmembrane</keyword>
<dbReference type="GO" id="GO:0004767">
    <property type="term" value="F:sphingomyelin phosphodiesterase activity"/>
    <property type="evidence" value="ECO:0007669"/>
    <property type="project" value="UniProtKB-EC"/>
</dbReference>
<feature type="transmembrane region" description="Helical" evidence="14">
    <location>
        <begin position="354"/>
        <end position="375"/>
    </location>
</feature>
<keyword evidence="9" id="KW-0460">Magnesium</keyword>
<keyword evidence="7" id="KW-0479">Metal-binding</keyword>
<evidence type="ECO:0000256" key="12">
    <source>
        <dbReference type="ARBA" id="ARBA00023098"/>
    </source>
</evidence>
<dbReference type="GO" id="GO:0046872">
    <property type="term" value="F:metal ion binding"/>
    <property type="evidence" value="ECO:0007669"/>
    <property type="project" value="UniProtKB-KW"/>
</dbReference>
<organism evidence="16 17">
    <name type="scientific">Bemisia tabaci</name>
    <name type="common">Sweetpotato whitefly</name>
    <name type="synonym">Aleurodes tabaci</name>
    <dbReference type="NCBI Taxonomy" id="7038"/>
    <lineage>
        <taxon>Eukaryota</taxon>
        <taxon>Metazoa</taxon>
        <taxon>Ecdysozoa</taxon>
        <taxon>Arthropoda</taxon>
        <taxon>Hexapoda</taxon>
        <taxon>Insecta</taxon>
        <taxon>Pterygota</taxon>
        <taxon>Neoptera</taxon>
        <taxon>Paraneoptera</taxon>
        <taxon>Hemiptera</taxon>
        <taxon>Sternorrhyncha</taxon>
        <taxon>Aleyrodoidea</taxon>
        <taxon>Aleyrodidae</taxon>
        <taxon>Aleyrodinae</taxon>
        <taxon>Bemisia</taxon>
    </lineage>
</organism>
<evidence type="ECO:0000256" key="2">
    <source>
        <dbReference type="ARBA" id="ARBA00004760"/>
    </source>
</evidence>
<gene>
    <name evidence="16" type="ORF">BEMITA_LOCUS13545</name>
</gene>
<evidence type="ECO:0000256" key="10">
    <source>
        <dbReference type="ARBA" id="ARBA00022919"/>
    </source>
</evidence>
<feature type="domain" description="Endonuclease/exonuclease/phosphatase" evidence="15">
    <location>
        <begin position="21"/>
        <end position="244"/>
    </location>
</feature>
<comment type="subcellular location">
    <subcellularLocation>
        <location evidence="1">Membrane</location>
        <topology evidence="1">Multi-pass membrane protein</topology>
    </subcellularLocation>
</comment>
<dbReference type="EMBL" id="OU963870">
    <property type="protein sequence ID" value="CAH0395352.1"/>
    <property type="molecule type" value="Genomic_DNA"/>
</dbReference>
<comment type="pathway">
    <text evidence="2">Lipid metabolism; sphingolipid metabolism.</text>
</comment>
<evidence type="ECO:0000256" key="14">
    <source>
        <dbReference type="SAM" id="Phobius"/>
    </source>
</evidence>
<dbReference type="KEGG" id="btab:109031710"/>
<evidence type="ECO:0000259" key="15">
    <source>
        <dbReference type="Pfam" id="PF03372"/>
    </source>
</evidence>
<dbReference type="AlphaFoldDB" id="A0A9P0ANE8"/>